<dbReference type="GO" id="GO:0004853">
    <property type="term" value="F:uroporphyrinogen decarboxylase activity"/>
    <property type="evidence" value="ECO:0007669"/>
    <property type="project" value="InterPro"/>
</dbReference>
<reference evidence="2 3" key="1">
    <citation type="journal article" date="2016" name="Sci. Rep.">
        <title>Metabolic traits of an uncultured archaeal lineage -MSBL1- from brine pools of the Red Sea.</title>
        <authorList>
            <person name="Mwirichia R."/>
            <person name="Alam I."/>
            <person name="Rashid M."/>
            <person name="Vinu M."/>
            <person name="Ba-Alawi W."/>
            <person name="Anthony Kamau A."/>
            <person name="Kamanda Ngugi D."/>
            <person name="Goker M."/>
            <person name="Klenk H.P."/>
            <person name="Bajic V."/>
            <person name="Stingl U."/>
        </authorList>
    </citation>
    <scope>NUCLEOTIDE SEQUENCE [LARGE SCALE GENOMIC DNA]</scope>
    <source>
        <strain evidence="2">SCGC-AAA259O05</strain>
    </source>
</reference>
<dbReference type="EMBL" id="LHXV01000129">
    <property type="protein sequence ID" value="KXA98968.1"/>
    <property type="molecule type" value="Genomic_DNA"/>
</dbReference>
<evidence type="ECO:0000313" key="2">
    <source>
        <dbReference type="EMBL" id="KXA98968.1"/>
    </source>
</evidence>
<dbReference type="GO" id="GO:0006779">
    <property type="term" value="P:porphyrin-containing compound biosynthetic process"/>
    <property type="evidence" value="ECO:0007669"/>
    <property type="project" value="InterPro"/>
</dbReference>
<keyword evidence="3" id="KW-1185">Reference proteome</keyword>
<dbReference type="InterPro" id="IPR000257">
    <property type="entry name" value="Uroporphyrinogen_deCOase"/>
</dbReference>
<comment type="caution">
    <text evidence="2">The sequence shown here is derived from an EMBL/GenBank/DDBJ whole genome shotgun (WGS) entry which is preliminary data.</text>
</comment>
<sequence length="371" mass="44485">MNTRERFHKVFDYENVDRVPDFEFGYWKETLENWVNNGDIPSRILEEGSQGNINAKAERYFDFERRKQIPVEIDMKPKFQRKVIEENDRFQKVRNERGIICRELKSHETMPEWIEFPVQSYEDYENIKNRYDPSDSERYPDNWEKLAKKYRDRDYPLGIFCGSLYGWLRYWMGVERLSKKFARDPGFVDEMMTFLADHIYEIVNRTLKKTEEYGIQLDFSAWWEDMCYKKGPLISPRMFEKFMVPKYKRITNLLEKHGVHIHYVDSDGKIDQLVPLWLEGGINCMFPVEAAHTPPERIRKKFGKEVLMMGGVDKRALKEGKEAIDKELKKLKPLIEEGGFIPHVDHRVPADVSFENYKYYIKKKREIIGRN</sequence>
<protein>
    <recommendedName>
        <fullName evidence="1">Uroporphyrinogen decarboxylase (URO-D) domain-containing protein</fullName>
    </recommendedName>
</protein>
<dbReference type="Gene3D" id="3.20.20.210">
    <property type="match status" value="1"/>
</dbReference>
<dbReference type="InterPro" id="IPR038071">
    <property type="entry name" value="UROD/MetE-like_sf"/>
</dbReference>
<name>A0A133UXQ7_9EURY</name>
<feature type="domain" description="Uroporphyrinogen decarboxylase (URO-D)" evidence="1">
    <location>
        <begin position="111"/>
        <end position="363"/>
    </location>
</feature>
<proteinExistence type="predicted"/>
<dbReference type="SUPFAM" id="SSF51726">
    <property type="entry name" value="UROD/MetE-like"/>
    <property type="match status" value="1"/>
</dbReference>
<accession>A0A133UXQ7</accession>
<evidence type="ECO:0000313" key="3">
    <source>
        <dbReference type="Proteomes" id="UP000070344"/>
    </source>
</evidence>
<evidence type="ECO:0000259" key="1">
    <source>
        <dbReference type="Pfam" id="PF01208"/>
    </source>
</evidence>
<dbReference type="Pfam" id="PF01208">
    <property type="entry name" value="URO-D"/>
    <property type="match status" value="1"/>
</dbReference>
<dbReference type="Proteomes" id="UP000070344">
    <property type="component" value="Unassembled WGS sequence"/>
</dbReference>
<gene>
    <name evidence="2" type="ORF">AKJ41_06245</name>
</gene>
<organism evidence="2 3">
    <name type="scientific">candidate division MSBL1 archaeon SCGC-AAA259O05</name>
    <dbReference type="NCBI Taxonomy" id="1698271"/>
    <lineage>
        <taxon>Archaea</taxon>
        <taxon>Methanobacteriati</taxon>
        <taxon>Methanobacteriota</taxon>
        <taxon>candidate division MSBL1</taxon>
    </lineage>
</organism>
<dbReference type="AlphaFoldDB" id="A0A133UXQ7"/>